<dbReference type="Pfam" id="PF02578">
    <property type="entry name" value="Cu-oxidase_4"/>
    <property type="match status" value="1"/>
</dbReference>
<dbReference type="InterPro" id="IPR011324">
    <property type="entry name" value="Cytotoxic_necrot_fac-like_cat"/>
</dbReference>
<keyword evidence="12" id="KW-1185">Reference proteome</keyword>
<dbReference type="PANTHER" id="PTHR30616">
    <property type="entry name" value="UNCHARACTERIZED PROTEIN YFIH"/>
    <property type="match status" value="1"/>
</dbReference>
<dbReference type="Gene3D" id="3.60.140.10">
    <property type="entry name" value="CNF1/YfiH-like putative cysteine hydrolases"/>
    <property type="match status" value="1"/>
</dbReference>
<comment type="catalytic activity">
    <reaction evidence="7">
        <text>adenosine + H2O + H(+) = inosine + NH4(+)</text>
        <dbReference type="Rhea" id="RHEA:24408"/>
        <dbReference type="ChEBI" id="CHEBI:15377"/>
        <dbReference type="ChEBI" id="CHEBI:15378"/>
        <dbReference type="ChEBI" id="CHEBI:16335"/>
        <dbReference type="ChEBI" id="CHEBI:17596"/>
        <dbReference type="ChEBI" id="CHEBI:28938"/>
        <dbReference type="EC" id="3.5.4.4"/>
    </reaction>
    <physiologicalReaction direction="left-to-right" evidence="7">
        <dbReference type="Rhea" id="RHEA:24409"/>
    </physiologicalReaction>
</comment>
<evidence type="ECO:0000256" key="6">
    <source>
        <dbReference type="ARBA" id="ARBA00022833"/>
    </source>
</evidence>
<evidence type="ECO:0000256" key="7">
    <source>
        <dbReference type="ARBA" id="ARBA00047989"/>
    </source>
</evidence>
<dbReference type="GO" id="GO:0017061">
    <property type="term" value="F:S-methyl-5-thioadenosine phosphorylase activity"/>
    <property type="evidence" value="ECO:0007669"/>
    <property type="project" value="UniProtKB-EC"/>
</dbReference>
<comment type="similarity">
    <text evidence="2 10">Belongs to the purine nucleoside phosphorylase YfiH/LACC1 family.</text>
</comment>
<evidence type="ECO:0000256" key="2">
    <source>
        <dbReference type="ARBA" id="ARBA00007353"/>
    </source>
</evidence>
<dbReference type="NCBIfam" id="TIGR00726">
    <property type="entry name" value="peptidoglycan editing factor PgeF"/>
    <property type="match status" value="1"/>
</dbReference>
<dbReference type="InterPro" id="IPR038371">
    <property type="entry name" value="Cu_polyphenol_OxRdtase_sf"/>
</dbReference>
<gene>
    <name evidence="11" type="ORF">SAMN05216229_101402</name>
</gene>
<comment type="catalytic activity">
    <reaction evidence="8">
        <text>adenosine + phosphate = alpha-D-ribose 1-phosphate + adenine</text>
        <dbReference type="Rhea" id="RHEA:27642"/>
        <dbReference type="ChEBI" id="CHEBI:16335"/>
        <dbReference type="ChEBI" id="CHEBI:16708"/>
        <dbReference type="ChEBI" id="CHEBI:43474"/>
        <dbReference type="ChEBI" id="CHEBI:57720"/>
        <dbReference type="EC" id="2.4.2.1"/>
    </reaction>
    <physiologicalReaction direction="left-to-right" evidence="8">
        <dbReference type="Rhea" id="RHEA:27643"/>
    </physiologicalReaction>
</comment>
<evidence type="ECO:0000256" key="10">
    <source>
        <dbReference type="RuleBase" id="RU361274"/>
    </source>
</evidence>
<dbReference type="OrthoDB" id="4279at2"/>
<keyword evidence="5" id="KW-0378">Hydrolase</keyword>
<comment type="catalytic activity">
    <reaction evidence="1">
        <text>inosine + phosphate = alpha-D-ribose 1-phosphate + hypoxanthine</text>
        <dbReference type="Rhea" id="RHEA:27646"/>
        <dbReference type="ChEBI" id="CHEBI:17368"/>
        <dbReference type="ChEBI" id="CHEBI:17596"/>
        <dbReference type="ChEBI" id="CHEBI:43474"/>
        <dbReference type="ChEBI" id="CHEBI:57720"/>
        <dbReference type="EC" id="2.4.2.1"/>
    </reaction>
    <physiologicalReaction direction="left-to-right" evidence="1">
        <dbReference type="Rhea" id="RHEA:27647"/>
    </physiologicalReaction>
</comment>
<dbReference type="Proteomes" id="UP000243084">
    <property type="component" value="Unassembled WGS sequence"/>
</dbReference>
<name>A0A1I5PB08_9GAMM</name>
<keyword evidence="6" id="KW-0862">Zinc</keyword>
<proteinExistence type="inferred from homology"/>
<comment type="catalytic activity">
    <reaction evidence="9">
        <text>S-methyl-5'-thioadenosine + phosphate = 5-(methylsulfanyl)-alpha-D-ribose 1-phosphate + adenine</text>
        <dbReference type="Rhea" id="RHEA:11852"/>
        <dbReference type="ChEBI" id="CHEBI:16708"/>
        <dbReference type="ChEBI" id="CHEBI:17509"/>
        <dbReference type="ChEBI" id="CHEBI:43474"/>
        <dbReference type="ChEBI" id="CHEBI:58533"/>
        <dbReference type="EC" id="2.4.2.28"/>
    </reaction>
    <physiologicalReaction direction="left-to-right" evidence="9">
        <dbReference type="Rhea" id="RHEA:11853"/>
    </physiologicalReaction>
</comment>
<evidence type="ECO:0000256" key="9">
    <source>
        <dbReference type="ARBA" id="ARBA00049893"/>
    </source>
</evidence>
<dbReference type="AlphaFoldDB" id="A0A1I5PB08"/>
<dbReference type="PANTHER" id="PTHR30616:SF2">
    <property type="entry name" value="PURINE NUCLEOSIDE PHOSPHORYLASE LACC1"/>
    <property type="match status" value="1"/>
</dbReference>
<dbReference type="RefSeq" id="WP_092427764.1">
    <property type="nucleotide sequence ID" value="NZ_FOXM01000001.1"/>
</dbReference>
<evidence type="ECO:0000256" key="8">
    <source>
        <dbReference type="ARBA" id="ARBA00048968"/>
    </source>
</evidence>
<evidence type="ECO:0000256" key="3">
    <source>
        <dbReference type="ARBA" id="ARBA00022679"/>
    </source>
</evidence>
<evidence type="ECO:0000256" key="5">
    <source>
        <dbReference type="ARBA" id="ARBA00022801"/>
    </source>
</evidence>
<protein>
    <recommendedName>
        <fullName evidence="10">Purine nucleoside phosphorylase</fullName>
    </recommendedName>
</protein>
<dbReference type="InterPro" id="IPR003730">
    <property type="entry name" value="Cu_polyphenol_OxRdtase"/>
</dbReference>
<reference evidence="12" key="1">
    <citation type="submission" date="2016-10" db="EMBL/GenBank/DDBJ databases">
        <authorList>
            <person name="Varghese N."/>
            <person name="Submissions S."/>
        </authorList>
    </citation>
    <scope>NUCLEOTIDE SEQUENCE [LARGE SCALE GENOMIC DNA]</scope>
    <source>
        <strain evidence="12">JCM 18195</strain>
    </source>
</reference>
<evidence type="ECO:0000256" key="1">
    <source>
        <dbReference type="ARBA" id="ARBA00000553"/>
    </source>
</evidence>
<evidence type="ECO:0000313" key="12">
    <source>
        <dbReference type="Proteomes" id="UP000243084"/>
    </source>
</evidence>
<keyword evidence="4" id="KW-0479">Metal-binding</keyword>
<organism evidence="11 12">
    <name type="scientific">Geopseudomonas sagittaria</name>
    <dbReference type="NCBI Taxonomy" id="1135990"/>
    <lineage>
        <taxon>Bacteria</taxon>
        <taxon>Pseudomonadati</taxon>
        <taxon>Pseudomonadota</taxon>
        <taxon>Gammaproteobacteria</taxon>
        <taxon>Pseudomonadales</taxon>
        <taxon>Pseudomonadaceae</taxon>
        <taxon>Geopseudomonas</taxon>
    </lineage>
</organism>
<evidence type="ECO:0000256" key="4">
    <source>
        <dbReference type="ARBA" id="ARBA00022723"/>
    </source>
</evidence>
<dbReference type="EMBL" id="FOXM01000001">
    <property type="protein sequence ID" value="SFP30666.1"/>
    <property type="molecule type" value="Genomic_DNA"/>
</dbReference>
<dbReference type="SUPFAM" id="SSF64438">
    <property type="entry name" value="CNF1/YfiH-like putative cysteine hydrolases"/>
    <property type="match status" value="1"/>
</dbReference>
<dbReference type="GO" id="GO:0005507">
    <property type="term" value="F:copper ion binding"/>
    <property type="evidence" value="ECO:0007669"/>
    <property type="project" value="TreeGrafter"/>
</dbReference>
<keyword evidence="3" id="KW-0808">Transferase</keyword>
<dbReference type="GO" id="GO:0016787">
    <property type="term" value="F:hydrolase activity"/>
    <property type="evidence" value="ECO:0007669"/>
    <property type="project" value="UniProtKB-KW"/>
</dbReference>
<dbReference type="CDD" id="cd16833">
    <property type="entry name" value="YfiH"/>
    <property type="match status" value="1"/>
</dbReference>
<evidence type="ECO:0000313" key="11">
    <source>
        <dbReference type="EMBL" id="SFP30666.1"/>
    </source>
</evidence>
<sequence>MSLAWSDLLVPDWPAPAKVRACVTSRAGGVSQAPFDSCNLGDHVGDDPAAVAENRRRLQALLGCRPAWLSQVHGVAVVEADPARVAEADASWSATPGVACTIMTADCLPVLFCDRAGSRVAAAHAGWRGLAAGVLEASVAALGCPQSEVLVWLGPAIGPRAFEVGAEVREAFVAQHAEAAEAFVPSVNPERFMADLYRLARIRLAAIGVTAVYGGGLCTFSDAERFYSYRREPRTGRLASLIWLEPSSH</sequence>
<accession>A0A1I5PB08</accession>